<gene>
    <name evidence="2" type="ORF">H8784_15690</name>
</gene>
<evidence type="ECO:0000259" key="1">
    <source>
        <dbReference type="Pfam" id="PF18454"/>
    </source>
</evidence>
<keyword evidence="3" id="KW-1185">Reference proteome</keyword>
<evidence type="ECO:0000313" key="3">
    <source>
        <dbReference type="Proteomes" id="UP000629596"/>
    </source>
</evidence>
<comment type="caution">
    <text evidence="2">The sequence shown here is derived from an EMBL/GenBank/DDBJ whole genome shotgun (WGS) entry which is preliminary data.</text>
</comment>
<dbReference type="InterPro" id="IPR041352">
    <property type="entry name" value="Mtd_N"/>
</dbReference>
<dbReference type="Proteomes" id="UP000629596">
    <property type="component" value="Unassembled WGS sequence"/>
</dbReference>
<name>A0ABR7P450_9BACT</name>
<organism evidence="2 3">
    <name type="scientific">Parabacteroides acidifaciens</name>
    <dbReference type="NCBI Taxonomy" id="2290935"/>
    <lineage>
        <taxon>Bacteria</taxon>
        <taxon>Pseudomonadati</taxon>
        <taxon>Bacteroidota</taxon>
        <taxon>Bacteroidia</taxon>
        <taxon>Bacteroidales</taxon>
        <taxon>Tannerellaceae</taxon>
        <taxon>Parabacteroides</taxon>
    </lineage>
</organism>
<dbReference type="Pfam" id="PF18454">
    <property type="entry name" value="Mtd_N"/>
    <property type="match status" value="1"/>
</dbReference>
<dbReference type="SUPFAM" id="SSF69349">
    <property type="entry name" value="Phage fibre proteins"/>
    <property type="match status" value="1"/>
</dbReference>
<accession>A0ABR7P450</accession>
<sequence>MAVKIQLRGDTKASWLLANPVICEREMVLETDTGRYKIGDGVKNYADLAYHGIDGKPSQITEDGFWEIYDPATDVYVKTSHKAVPEDVQVSVKTNNATTYILTFVYAAGTFDTPNLKGQDGATYDDTAVRNALTTLQNQINGLVSGNASVAIESFNEIIAFLANVEDTETLSGIIAGLNQSIANVQAAIPTKTSELQNDDHTVKDADYVHTDNNYSNEEKAKATESLRFKDITVATTLTGLSIANYSIKVTLSAASALSFASTPAEGWECMINIYNSSGLDLNQPLPNASDWLCEDTSMTIPLNGYGEISVRYSFGHYWVITKVYEPSGQHSG</sequence>
<dbReference type="RefSeq" id="WP_147292130.1">
    <property type="nucleotide sequence ID" value="NZ_JACRTI010000048.1"/>
</dbReference>
<protein>
    <recommendedName>
        <fullName evidence="1">Major tropism determinant N-terminal domain-containing protein</fullName>
    </recommendedName>
</protein>
<proteinExistence type="predicted"/>
<feature type="domain" description="Major tropism determinant N-terminal" evidence="1">
    <location>
        <begin position="5"/>
        <end position="42"/>
    </location>
</feature>
<dbReference type="EMBL" id="JACRTI010000048">
    <property type="protein sequence ID" value="MBC8603153.1"/>
    <property type="molecule type" value="Genomic_DNA"/>
</dbReference>
<evidence type="ECO:0000313" key="2">
    <source>
        <dbReference type="EMBL" id="MBC8603153.1"/>
    </source>
</evidence>
<reference evidence="2 3" key="1">
    <citation type="submission" date="2020-08" db="EMBL/GenBank/DDBJ databases">
        <title>Genome public.</title>
        <authorList>
            <person name="Liu C."/>
            <person name="Sun Q."/>
        </authorList>
    </citation>
    <scope>NUCLEOTIDE SEQUENCE [LARGE SCALE GENOMIC DNA]</scope>
    <source>
        <strain evidence="2 3">426_9</strain>
    </source>
</reference>